<keyword evidence="2" id="KW-1185">Reference proteome</keyword>
<organism evidence="1 2">
    <name type="scientific">Gluconacetobacter sacchari DSM 12717</name>
    <dbReference type="NCBI Taxonomy" id="1307940"/>
    <lineage>
        <taxon>Bacteria</taxon>
        <taxon>Pseudomonadati</taxon>
        <taxon>Pseudomonadota</taxon>
        <taxon>Alphaproteobacteria</taxon>
        <taxon>Acetobacterales</taxon>
        <taxon>Acetobacteraceae</taxon>
        <taxon>Gluconacetobacter</taxon>
    </lineage>
</organism>
<accession>A0ABQ0P909</accession>
<reference evidence="1" key="1">
    <citation type="submission" date="2013-04" db="EMBL/GenBank/DDBJ databases">
        <title>The genome sequencing project of 58 acetic acid bacteria.</title>
        <authorList>
            <person name="Okamoto-Kainuma A."/>
            <person name="Ishikawa M."/>
            <person name="Umino S."/>
            <person name="Koizumi Y."/>
            <person name="Shiwa Y."/>
            <person name="Yoshikawa H."/>
            <person name="Matsutani M."/>
            <person name="Matsushita K."/>
        </authorList>
    </citation>
    <scope>NUCLEOTIDE SEQUENCE</scope>
    <source>
        <strain evidence="1">DSM 12717</strain>
    </source>
</reference>
<dbReference type="Gene3D" id="3.40.50.300">
    <property type="entry name" value="P-loop containing nucleotide triphosphate hydrolases"/>
    <property type="match status" value="1"/>
</dbReference>
<dbReference type="Proteomes" id="UP001060895">
    <property type="component" value="Unassembled WGS sequence"/>
</dbReference>
<comment type="caution">
    <text evidence="1">The sequence shown here is derived from an EMBL/GenBank/DDBJ whole genome shotgun (WGS) entry which is preliminary data.</text>
</comment>
<sequence>MLHIPKTAGSSVNVLMSGLADSVAHLESKPALKAMIAEGSVDVDYASGHVYLDDMRHLTKGRNWFTFTILREPIAQTVSHIKWVKSFGAPSRMVSWRGYSPGECRLFRALYGTDLDDVDKLGYIFRRNELAAHFFDNCQTRYLAGRRDRPLRESDYRDAIAGLASLDHVGLCERVEDTLSAVLQSAGWGALPVPVPRTNQARIQGGPDLDDPRVWSFYANLTRFDRRLYDHCRILEGAA</sequence>
<name>A0ABQ0P909_9PROT</name>
<evidence type="ECO:0000313" key="1">
    <source>
        <dbReference type="EMBL" id="GBQ27232.1"/>
    </source>
</evidence>
<protein>
    <recommendedName>
        <fullName evidence="3">Sulfotransferase family protein</fullName>
    </recommendedName>
</protein>
<evidence type="ECO:0008006" key="3">
    <source>
        <dbReference type="Google" id="ProtNLM"/>
    </source>
</evidence>
<dbReference type="InterPro" id="IPR027417">
    <property type="entry name" value="P-loop_NTPase"/>
</dbReference>
<proteinExistence type="predicted"/>
<evidence type="ECO:0000313" key="2">
    <source>
        <dbReference type="Proteomes" id="UP001060895"/>
    </source>
</evidence>
<gene>
    <name evidence="1" type="ORF">AA12717_2610</name>
</gene>
<dbReference type="EMBL" id="BAQP01000199">
    <property type="protein sequence ID" value="GBQ27232.1"/>
    <property type="molecule type" value="Genomic_DNA"/>
</dbReference>